<dbReference type="KEGG" id="vg:75692226"/>
<protein>
    <submittedName>
        <fullName evidence="1">Uncharacterized protein</fullName>
    </submittedName>
</protein>
<accession>A0AAE7RUW4</accession>
<gene>
    <name evidence="1" type="primary">gp_05876</name>
</gene>
<dbReference type="Proteomes" id="UP000827388">
    <property type="component" value="Segment"/>
</dbReference>
<dbReference type="EMBL" id="MZ130475">
    <property type="protein sequence ID" value="QWM89175.1"/>
    <property type="molecule type" value="Genomic_DNA"/>
</dbReference>
<proteinExistence type="predicted"/>
<evidence type="ECO:0000313" key="2">
    <source>
        <dbReference type="Proteomes" id="UP000827388"/>
    </source>
</evidence>
<keyword evidence="2" id="KW-1185">Reference proteome</keyword>
<evidence type="ECO:0000313" key="1">
    <source>
        <dbReference type="EMBL" id="QWM89175.1"/>
    </source>
</evidence>
<name>A0AAE7RUW4_9CAUD</name>
<reference evidence="1 2" key="1">
    <citation type="submission" date="2021-04" db="EMBL/GenBank/DDBJ databases">
        <authorList>
            <person name="Shkoporov A.N."/>
            <person name="Stockdale S.R."/>
            <person name="Guerin E."/>
            <person name="Ross R.P."/>
            <person name="Hill C."/>
        </authorList>
    </citation>
    <scope>NUCLEOTIDE SEQUENCE [LARGE SCALE GENOMIC DNA]</scope>
    <source>
        <strain evidence="2">cr30_1</strain>
    </source>
</reference>
<dbReference type="RefSeq" id="YP_010358747.1">
    <property type="nucleotide sequence ID" value="NC_062765.1"/>
</dbReference>
<dbReference type="GeneID" id="75692226"/>
<organism evidence="1 2">
    <name type="scientific">uncultured phage cr30_1</name>
    <dbReference type="NCBI Taxonomy" id="2986411"/>
    <lineage>
        <taxon>Viruses</taxon>
        <taxon>Duplodnaviria</taxon>
        <taxon>Heunggongvirae</taxon>
        <taxon>Uroviricota</taxon>
        <taxon>Caudoviricetes</taxon>
        <taxon>Crassvirales</taxon>
        <taxon>Suoliviridae</taxon>
        <taxon>Boorivirinae</taxon>
        <taxon>Cohcovirus</taxon>
        <taxon>Cohcovirus splanchnicus</taxon>
    </lineage>
</organism>
<sequence>MATKIKFNFKKAKFKIAWLKALKVIFGLELQTAKIAVDSGEFYYTLKDNETYEAICIKVAEVCGTIGESFFSEEEIKNVMSIVEPQIESQSTKNINTTNNSRNIQEITPNVVKVGSVYILTEEEYNHLCKCRGLLMDMLGTYKQFLQAYESFK</sequence>